<sequence>MAFSATRYITLSLLVIPPIFLAAFFLAQFPSPPEAIPIYPSLASLPKDFRSWSVYPEDFYDGGAYASFPFGKVRYWMIGPPNGQKIVLIHGLSIPALVWKDIAPQLAKNGFRVLLYDLYGRGYSDAPQRPYDASLYTTQLALLMQHVKWENAHIAGLSMGGGIAAAFAASFPNLCTNKIALIASAGVMESNDFSRTSKVMSSPLVMSVVSSNLARMYMQRLGSNNPSTNPIQEIVQIQSAHLPGYNYALASSLRDGPIRGLASSFAASAHRDILLIWGTDDRTVPYYYAARLQALLPNAKLLTVDGAMHDVTLSHPEIVGEALVSFFKSGNVKGARSAQSS</sequence>
<evidence type="ECO:0000313" key="3">
    <source>
        <dbReference type="Proteomes" id="UP000294933"/>
    </source>
</evidence>
<dbReference type="SUPFAM" id="SSF53474">
    <property type="entry name" value="alpha/beta-Hydrolases"/>
    <property type="match status" value="1"/>
</dbReference>
<dbReference type="AlphaFoldDB" id="A0A4R5XG18"/>
<reference evidence="2 3" key="1">
    <citation type="submission" date="2018-06" db="EMBL/GenBank/DDBJ databases">
        <title>A transcriptomic atlas of mushroom development highlights an independent origin of complex multicellularity.</title>
        <authorList>
            <consortium name="DOE Joint Genome Institute"/>
            <person name="Krizsan K."/>
            <person name="Almasi E."/>
            <person name="Merenyi Z."/>
            <person name="Sahu N."/>
            <person name="Viragh M."/>
            <person name="Koszo T."/>
            <person name="Mondo S."/>
            <person name="Kiss B."/>
            <person name="Balint B."/>
            <person name="Kues U."/>
            <person name="Barry K."/>
            <person name="Hegedus J.C."/>
            <person name="Henrissat B."/>
            <person name="Johnson J."/>
            <person name="Lipzen A."/>
            <person name="Ohm R."/>
            <person name="Nagy I."/>
            <person name="Pangilinan J."/>
            <person name="Yan J."/>
            <person name="Xiong Y."/>
            <person name="Grigoriev I.V."/>
            <person name="Hibbett D.S."/>
            <person name="Nagy L.G."/>
        </authorList>
    </citation>
    <scope>NUCLEOTIDE SEQUENCE [LARGE SCALE GENOMIC DNA]</scope>
    <source>
        <strain evidence="2 3">SZMC22713</strain>
    </source>
</reference>
<dbReference type="VEuPathDB" id="FungiDB:BD410DRAFT_51888"/>
<keyword evidence="3" id="KW-1185">Reference proteome</keyword>
<evidence type="ECO:0000259" key="1">
    <source>
        <dbReference type="Pfam" id="PF12697"/>
    </source>
</evidence>
<dbReference type="Pfam" id="PF12697">
    <property type="entry name" value="Abhydrolase_6"/>
    <property type="match status" value="1"/>
</dbReference>
<dbReference type="PANTHER" id="PTHR43798">
    <property type="entry name" value="MONOACYLGLYCEROL LIPASE"/>
    <property type="match status" value="1"/>
</dbReference>
<evidence type="ECO:0000313" key="2">
    <source>
        <dbReference type="EMBL" id="TDL30083.1"/>
    </source>
</evidence>
<dbReference type="PRINTS" id="PR00111">
    <property type="entry name" value="ABHYDROLASE"/>
</dbReference>
<gene>
    <name evidence="2" type="ORF">BD410DRAFT_51888</name>
</gene>
<feature type="domain" description="AB hydrolase-1" evidence="1">
    <location>
        <begin position="86"/>
        <end position="319"/>
    </location>
</feature>
<dbReference type="InterPro" id="IPR050266">
    <property type="entry name" value="AB_hydrolase_sf"/>
</dbReference>
<accession>A0A4R5XG18</accession>
<dbReference type="Gene3D" id="3.40.50.1820">
    <property type="entry name" value="alpha/beta hydrolase"/>
    <property type="match status" value="1"/>
</dbReference>
<organism evidence="2 3">
    <name type="scientific">Rickenella mellea</name>
    <dbReference type="NCBI Taxonomy" id="50990"/>
    <lineage>
        <taxon>Eukaryota</taxon>
        <taxon>Fungi</taxon>
        <taxon>Dikarya</taxon>
        <taxon>Basidiomycota</taxon>
        <taxon>Agaricomycotina</taxon>
        <taxon>Agaricomycetes</taxon>
        <taxon>Hymenochaetales</taxon>
        <taxon>Rickenellaceae</taxon>
        <taxon>Rickenella</taxon>
    </lineage>
</organism>
<keyword evidence="2" id="KW-0378">Hydrolase</keyword>
<name>A0A4R5XG18_9AGAM</name>
<dbReference type="STRING" id="50990.A0A4R5XG18"/>
<dbReference type="PANTHER" id="PTHR43798:SF33">
    <property type="entry name" value="HYDROLASE, PUTATIVE (AFU_ORTHOLOGUE AFUA_2G14860)-RELATED"/>
    <property type="match status" value="1"/>
</dbReference>
<dbReference type="InterPro" id="IPR029058">
    <property type="entry name" value="AB_hydrolase_fold"/>
</dbReference>
<protein>
    <submittedName>
        <fullName evidence="2">Alpha/beta-hydrolase</fullName>
    </submittedName>
</protein>
<dbReference type="InterPro" id="IPR000073">
    <property type="entry name" value="AB_hydrolase_1"/>
</dbReference>
<proteinExistence type="predicted"/>
<dbReference type="Proteomes" id="UP000294933">
    <property type="component" value="Unassembled WGS sequence"/>
</dbReference>
<dbReference type="GO" id="GO:0016020">
    <property type="term" value="C:membrane"/>
    <property type="evidence" value="ECO:0007669"/>
    <property type="project" value="TreeGrafter"/>
</dbReference>
<dbReference type="EMBL" id="ML170156">
    <property type="protein sequence ID" value="TDL30083.1"/>
    <property type="molecule type" value="Genomic_DNA"/>
</dbReference>
<dbReference type="OrthoDB" id="408373at2759"/>
<dbReference type="GO" id="GO:0016787">
    <property type="term" value="F:hydrolase activity"/>
    <property type="evidence" value="ECO:0007669"/>
    <property type="project" value="UniProtKB-KW"/>
</dbReference>